<reference evidence="3" key="1">
    <citation type="submission" date="2023-03" db="EMBL/GenBank/DDBJ databases">
        <title>Massive genome expansion in bonnet fungi (Mycena s.s.) driven by repeated elements and novel gene families across ecological guilds.</title>
        <authorList>
            <consortium name="Lawrence Berkeley National Laboratory"/>
            <person name="Harder C.B."/>
            <person name="Miyauchi S."/>
            <person name="Viragh M."/>
            <person name="Kuo A."/>
            <person name="Thoen E."/>
            <person name="Andreopoulos B."/>
            <person name="Lu D."/>
            <person name="Skrede I."/>
            <person name="Drula E."/>
            <person name="Henrissat B."/>
            <person name="Morin E."/>
            <person name="Kohler A."/>
            <person name="Barry K."/>
            <person name="LaButti K."/>
            <person name="Morin E."/>
            <person name="Salamov A."/>
            <person name="Lipzen A."/>
            <person name="Mereny Z."/>
            <person name="Hegedus B."/>
            <person name="Baldrian P."/>
            <person name="Stursova M."/>
            <person name="Weitz H."/>
            <person name="Taylor A."/>
            <person name="Grigoriev I.V."/>
            <person name="Nagy L.G."/>
            <person name="Martin F."/>
            <person name="Kauserud H."/>
        </authorList>
    </citation>
    <scope>NUCLEOTIDE SEQUENCE</scope>
    <source>
        <strain evidence="3">9284</strain>
    </source>
</reference>
<dbReference type="InterPro" id="IPR018631">
    <property type="entry name" value="AAA-ATPase-like_dom"/>
</dbReference>
<dbReference type="EMBL" id="JARKIF010000001">
    <property type="protein sequence ID" value="KAJ7649995.1"/>
    <property type="molecule type" value="Genomic_DNA"/>
</dbReference>
<dbReference type="AlphaFoldDB" id="A0AAD7G0U2"/>
<dbReference type="Pfam" id="PF09820">
    <property type="entry name" value="AAA-ATPase_like"/>
    <property type="match status" value="1"/>
</dbReference>
<evidence type="ECO:0000259" key="2">
    <source>
        <dbReference type="Pfam" id="PF09820"/>
    </source>
</evidence>
<sequence>MSIAIVDPSDPQYEELLAQPSERVKTPENKVENTTFMFELSDDEDDESPDVRFSTTSSPSTASSSSKRRSEDDGSSDCEYRHKRVKKSRGSSASCSSDPLHLPRLVDDFNDFCDTPQTAFVDKTRVLFQLPTQFRYLLLRPPKFGKTVFLSAMSQFYDVHSARRFHEYFESPESPSSDHNQHLCLSLTFWNLPVDITAEDFAEQLRSNLWISAKFFLVKYARELGLTAPQSHLAHEEVNPLSKLFDLVKSSGKTLFVGVDSYDASLLETIFSPIGDSDTQQGCATTEDFARIFDEQLWGPLQEAADDIVPKLLVTGTLSLQTPMLRKLLVAAPTYLQSCCGFTVDQALDFASSIPHEPQLDVAEIRAKCGDYLFSPDEGIGEPVIHPQVLIDRIAQLTSEPSEGEPFRLLSSLFDLLPFESDVPNVVTIEGLIELVVSGVVEIEPTELHAGRDLEGTSVFWSALYRAGALTRVRGSESTFRVAGGEALSWIHSRIDQLVHNRYYDFKDGDKEHHFLGALLMYQQTPQPLVDLLSKVLRDQTQHCLGKAKEPSLPGILELTMCNAQLISSSKFPEHILTPPPDASYARVYGYSTDSILRWELTTLTLLGFWRAANLNDGEPSVEALRALHEELCQEDEEKLLARQYSVWSDSLQAMETRAVETFFNPESVYTQLIAVGGARILRREGPEEVLPLPPRKEEEVDDQLDDQDEDDSFYE</sequence>
<feature type="compositionally biased region" description="Low complexity" evidence="1">
    <location>
        <begin position="52"/>
        <end position="65"/>
    </location>
</feature>
<proteinExistence type="predicted"/>
<evidence type="ECO:0000313" key="3">
    <source>
        <dbReference type="EMBL" id="KAJ7649995.1"/>
    </source>
</evidence>
<protein>
    <recommendedName>
        <fullName evidence="2">AAA-ATPase-like domain-containing protein</fullName>
    </recommendedName>
</protein>
<gene>
    <name evidence="3" type="ORF">FB45DRAFT_886532</name>
</gene>
<feature type="region of interest" description="Disordered" evidence="1">
    <location>
        <begin position="1"/>
        <end position="97"/>
    </location>
</feature>
<feature type="domain" description="AAA-ATPase-like" evidence="2">
    <location>
        <begin position="107"/>
        <end position="278"/>
    </location>
</feature>
<name>A0AAD7G0U2_9AGAR</name>
<dbReference type="PANTHER" id="PTHR34825">
    <property type="entry name" value="CONSERVED PROTEIN, WITH A WEAK D-GALACTARATE DEHYDRATASE/ALTRONATE HYDROLASE DOMAIN"/>
    <property type="match status" value="1"/>
</dbReference>
<feature type="compositionally biased region" description="Acidic residues" evidence="1">
    <location>
        <begin position="700"/>
        <end position="716"/>
    </location>
</feature>
<evidence type="ECO:0000313" key="4">
    <source>
        <dbReference type="Proteomes" id="UP001221142"/>
    </source>
</evidence>
<comment type="caution">
    <text evidence="3">The sequence shown here is derived from an EMBL/GenBank/DDBJ whole genome shotgun (WGS) entry which is preliminary data.</text>
</comment>
<feature type="compositionally biased region" description="Basic and acidic residues" evidence="1">
    <location>
        <begin position="22"/>
        <end position="31"/>
    </location>
</feature>
<dbReference type="Proteomes" id="UP001221142">
    <property type="component" value="Unassembled WGS sequence"/>
</dbReference>
<evidence type="ECO:0000256" key="1">
    <source>
        <dbReference type="SAM" id="MobiDB-lite"/>
    </source>
</evidence>
<keyword evidence="4" id="KW-1185">Reference proteome</keyword>
<feature type="region of interest" description="Disordered" evidence="1">
    <location>
        <begin position="686"/>
        <end position="716"/>
    </location>
</feature>
<accession>A0AAD7G0U2</accession>
<organism evidence="3 4">
    <name type="scientific">Roridomyces roridus</name>
    <dbReference type="NCBI Taxonomy" id="1738132"/>
    <lineage>
        <taxon>Eukaryota</taxon>
        <taxon>Fungi</taxon>
        <taxon>Dikarya</taxon>
        <taxon>Basidiomycota</taxon>
        <taxon>Agaricomycotina</taxon>
        <taxon>Agaricomycetes</taxon>
        <taxon>Agaricomycetidae</taxon>
        <taxon>Agaricales</taxon>
        <taxon>Marasmiineae</taxon>
        <taxon>Mycenaceae</taxon>
        <taxon>Roridomyces</taxon>
    </lineage>
</organism>
<dbReference type="PANTHER" id="PTHR34825:SF1">
    <property type="entry name" value="AAA-ATPASE-LIKE DOMAIN-CONTAINING PROTEIN"/>
    <property type="match status" value="1"/>
</dbReference>